<dbReference type="Proteomes" id="UP000233551">
    <property type="component" value="Unassembled WGS sequence"/>
</dbReference>
<comment type="caution">
    <text evidence="1">The sequence shown here is derived from an EMBL/GenBank/DDBJ whole genome shotgun (WGS) entry which is preliminary data.</text>
</comment>
<sequence length="78" mass="8317">MPKTSREEWGSSIGGPNSRINQDLEFEILVDLGAGAPICCPDPTSMVADILYGYIDVSGGVIGCQSMASAPFPFFLEF</sequence>
<evidence type="ECO:0000313" key="2">
    <source>
        <dbReference type="Proteomes" id="UP000233551"/>
    </source>
</evidence>
<reference evidence="1 2" key="1">
    <citation type="submission" date="2017-11" db="EMBL/GenBank/DDBJ databases">
        <title>De-novo sequencing of pomegranate (Punica granatum L.) genome.</title>
        <authorList>
            <person name="Akparov Z."/>
            <person name="Amiraslanov A."/>
            <person name="Hajiyeva S."/>
            <person name="Abbasov M."/>
            <person name="Kaur K."/>
            <person name="Hamwieh A."/>
            <person name="Solovyev V."/>
            <person name="Salamov A."/>
            <person name="Braich B."/>
            <person name="Kosarev P."/>
            <person name="Mahmoud A."/>
            <person name="Hajiyev E."/>
            <person name="Babayeva S."/>
            <person name="Izzatullayeva V."/>
            <person name="Mammadov A."/>
            <person name="Mammadov A."/>
            <person name="Sharifova S."/>
            <person name="Ojaghi J."/>
            <person name="Eynullazada K."/>
            <person name="Bayramov B."/>
            <person name="Abdulazimova A."/>
            <person name="Shahmuradov I."/>
        </authorList>
    </citation>
    <scope>NUCLEOTIDE SEQUENCE [LARGE SCALE GENOMIC DNA]</scope>
    <source>
        <strain evidence="2">cv. AG2017</strain>
        <tissue evidence="1">Leaf</tissue>
    </source>
</reference>
<accession>A0A2I0H389</accession>
<gene>
    <name evidence="1" type="ORF">CRG98_049735</name>
</gene>
<protein>
    <submittedName>
        <fullName evidence="1">Uncharacterized protein</fullName>
    </submittedName>
</protein>
<keyword evidence="2" id="KW-1185">Reference proteome</keyword>
<organism evidence="1 2">
    <name type="scientific">Punica granatum</name>
    <name type="common">Pomegranate</name>
    <dbReference type="NCBI Taxonomy" id="22663"/>
    <lineage>
        <taxon>Eukaryota</taxon>
        <taxon>Viridiplantae</taxon>
        <taxon>Streptophyta</taxon>
        <taxon>Embryophyta</taxon>
        <taxon>Tracheophyta</taxon>
        <taxon>Spermatophyta</taxon>
        <taxon>Magnoliopsida</taxon>
        <taxon>eudicotyledons</taxon>
        <taxon>Gunneridae</taxon>
        <taxon>Pentapetalae</taxon>
        <taxon>rosids</taxon>
        <taxon>malvids</taxon>
        <taxon>Myrtales</taxon>
        <taxon>Lythraceae</taxon>
        <taxon>Punica</taxon>
    </lineage>
</organism>
<evidence type="ECO:0000313" key="1">
    <source>
        <dbReference type="EMBL" id="PKH98030.1"/>
    </source>
</evidence>
<dbReference type="AlphaFoldDB" id="A0A2I0H389"/>
<name>A0A2I0H389_PUNGR</name>
<proteinExistence type="predicted"/>
<dbReference type="EMBL" id="PGOL01042385">
    <property type="protein sequence ID" value="PKH98030.1"/>
    <property type="molecule type" value="Genomic_DNA"/>
</dbReference>